<dbReference type="PANTHER" id="PTHR24320:SF79">
    <property type="entry name" value="DEHYDROGENASE, PUTATIVE-RELATED"/>
    <property type="match status" value="1"/>
</dbReference>
<evidence type="ECO:0000256" key="2">
    <source>
        <dbReference type="ARBA" id="ARBA00023002"/>
    </source>
</evidence>
<sequence>MFHFHLRGFHVGMPAAPAAALLNIPTRRFVSSSSNASSSVGSVAAKKKFSVVTARARPSCSSTSISSSPATAAAASSIHKLSDDKAEASAFVGGADDVPSYSTASHMSYLMLHSRRLWLPLVLYACYHALSAYLSPVQAGLYATVSVVAQRWSVHGRQNKVYKNMKGYTCVVTGGTSGIGLYTTMQLLDMGAHVIIAAPSGKEKETMDFLKQNCRVTAPATTVPTAPSSASPECEPLEKRVTFIAMDYMDQLEVVAAAARIKALTHDRIDLLVNCAGVWKEEPTVTKQKFEEHIGVNFLGPFHFTEALLPSLRKSSHRCGRIVYVTCASHNGVSKGNVVRERMMLMPGPNELQITARCYSASKLGNIYHAQSIASRRYEGIPLNRQSDLHPVDVCCADPGFCFTSLQQANVNPFLGNNIVARTLRSLWIKDAYEGSQTVVNCCVRDNIENGGYYAECALMHSGLSKRAQDPKSRDDVVHWAMAKTIAKYYTVRPE</sequence>
<name>A0A640KIJ3_LEITA</name>
<keyword evidence="2" id="KW-0560">Oxidoreductase</keyword>
<evidence type="ECO:0000313" key="4">
    <source>
        <dbReference type="Proteomes" id="UP000419144"/>
    </source>
</evidence>
<proteinExistence type="inferred from homology"/>
<dbReference type="Gene3D" id="3.40.50.720">
    <property type="entry name" value="NAD(P)-binding Rossmann-like Domain"/>
    <property type="match status" value="1"/>
</dbReference>
<protein>
    <submittedName>
        <fullName evidence="3">Short chain dehydrogenase/reductase, putative</fullName>
    </submittedName>
</protein>
<evidence type="ECO:0000256" key="1">
    <source>
        <dbReference type="ARBA" id="ARBA00006484"/>
    </source>
</evidence>
<dbReference type="EMBL" id="BLBS01000033">
    <property type="protein sequence ID" value="GET89031.1"/>
    <property type="molecule type" value="Genomic_DNA"/>
</dbReference>
<comment type="caution">
    <text evidence="3">The sequence shown here is derived from an EMBL/GenBank/DDBJ whole genome shotgun (WGS) entry which is preliminary data.</text>
</comment>
<dbReference type="FunFam" id="3.40.50.720:FF:000754">
    <property type="entry name" value="Short chain dehydrogenase/reductase, putative"/>
    <property type="match status" value="1"/>
</dbReference>
<accession>A0A640KIJ3</accession>
<gene>
    <name evidence="3" type="ORF">LtaPh_2419900</name>
</gene>
<evidence type="ECO:0000313" key="3">
    <source>
        <dbReference type="EMBL" id="GET89031.1"/>
    </source>
</evidence>
<dbReference type="InterPro" id="IPR036291">
    <property type="entry name" value="NAD(P)-bd_dom_sf"/>
</dbReference>
<keyword evidence="4" id="KW-1185">Reference proteome</keyword>
<dbReference type="OrthoDB" id="191139at2759"/>
<dbReference type="InterPro" id="IPR002347">
    <property type="entry name" value="SDR_fam"/>
</dbReference>
<reference evidence="3" key="1">
    <citation type="submission" date="2019-11" db="EMBL/GenBank/DDBJ databases">
        <title>Leishmania tarentolae CDS.</title>
        <authorList>
            <person name="Goto Y."/>
            <person name="Yamagishi J."/>
        </authorList>
    </citation>
    <scope>NUCLEOTIDE SEQUENCE [LARGE SCALE GENOMIC DNA]</scope>
    <source>
        <strain evidence="3">Parrot Tar II</strain>
    </source>
</reference>
<dbReference type="GO" id="GO:0016491">
    <property type="term" value="F:oxidoreductase activity"/>
    <property type="evidence" value="ECO:0007669"/>
    <property type="project" value="UniProtKB-KW"/>
</dbReference>
<dbReference type="PANTHER" id="PTHR24320">
    <property type="entry name" value="RETINOL DEHYDROGENASE"/>
    <property type="match status" value="1"/>
</dbReference>
<dbReference type="AlphaFoldDB" id="A0A640KIJ3"/>
<organism evidence="3 4">
    <name type="scientific">Leishmania tarentolae</name>
    <name type="common">Sauroleishmania tarentolae</name>
    <dbReference type="NCBI Taxonomy" id="5689"/>
    <lineage>
        <taxon>Eukaryota</taxon>
        <taxon>Discoba</taxon>
        <taxon>Euglenozoa</taxon>
        <taxon>Kinetoplastea</taxon>
        <taxon>Metakinetoplastina</taxon>
        <taxon>Trypanosomatida</taxon>
        <taxon>Trypanosomatidae</taxon>
        <taxon>Leishmaniinae</taxon>
        <taxon>Leishmania</taxon>
        <taxon>lizard Leishmania</taxon>
    </lineage>
</organism>
<dbReference type="SUPFAM" id="SSF51735">
    <property type="entry name" value="NAD(P)-binding Rossmann-fold domains"/>
    <property type="match status" value="1"/>
</dbReference>
<dbReference type="Proteomes" id="UP000419144">
    <property type="component" value="Unassembled WGS sequence"/>
</dbReference>
<dbReference type="Pfam" id="PF00106">
    <property type="entry name" value="adh_short"/>
    <property type="match status" value="1"/>
</dbReference>
<dbReference type="VEuPathDB" id="TriTrypDB:LtaPh_2419900"/>
<comment type="similarity">
    <text evidence="1">Belongs to the short-chain dehydrogenases/reductases (SDR) family.</text>
</comment>